<evidence type="ECO:0000313" key="3">
    <source>
        <dbReference type="Proteomes" id="UP001620626"/>
    </source>
</evidence>
<evidence type="ECO:0000256" key="1">
    <source>
        <dbReference type="SAM" id="SignalP"/>
    </source>
</evidence>
<organism evidence="2 3">
    <name type="scientific">Heterodera trifolii</name>
    <dbReference type="NCBI Taxonomy" id="157864"/>
    <lineage>
        <taxon>Eukaryota</taxon>
        <taxon>Metazoa</taxon>
        <taxon>Ecdysozoa</taxon>
        <taxon>Nematoda</taxon>
        <taxon>Chromadorea</taxon>
        <taxon>Rhabditida</taxon>
        <taxon>Tylenchina</taxon>
        <taxon>Tylenchomorpha</taxon>
        <taxon>Tylenchoidea</taxon>
        <taxon>Heteroderidae</taxon>
        <taxon>Heteroderinae</taxon>
        <taxon>Heterodera</taxon>
    </lineage>
</organism>
<keyword evidence="1" id="KW-0732">Signal</keyword>
<evidence type="ECO:0000313" key="2">
    <source>
        <dbReference type="EMBL" id="KAL3084807.1"/>
    </source>
</evidence>
<feature type="chain" id="PRO_5044763293" description="Ground-like domain-containing protein" evidence="1">
    <location>
        <begin position="28"/>
        <end position="175"/>
    </location>
</feature>
<dbReference type="Proteomes" id="UP001620626">
    <property type="component" value="Unassembled WGS sequence"/>
</dbReference>
<protein>
    <recommendedName>
        <fullName evidence="4">Ground-like domain-containing protein</fullName>
    </recommendedName>
</protein>
<feature type="signal peptide" evidence="1">
    <location>
        <begin position="1"/>
        <end position="27"/>
    </location>
</feature>
<proteinExistence type="predicted"/>
<name>A0ABD2J0A4_9BILA</name>
<accession>A0ABD2J0A4</accession>
<dbReference type="AlphaFoldDB" id="A0ABD2J0A4"/>
<dbReference type="EMBL" id="JBICBT010001070">
    <property type="protein sequence ID" value="KAL3084807.1"/>
    <property type="molecule type" value="Genomic_DNA"/>
</dbReference>
<keyword evidence="3" id="KW-1185">Reference proteome</keyword>
<gene>
    <name evidence="2" type="ORF">niasHT_031692</name>
</gene>
<evidence type="ECO:0008006" key="4">
    <source>
        <dbReference type="Google" id="ProtNLM"/>
    </source>
</evidence>
<reference evidence="2 3" key="1">
    <citation type="submission" date="2024-10" db="EMBL/GenBank/DDBJ databases">
        <authorList>
            <person name="Kim D."/>
        </authorList>
    </citation>
    <scope>NUCLEOTIDE SEQUENCE [LARGE SCALE GENOMIC DNA]</scope>
    <source>
        <strain evidence="2">BH-2024</strain>
    </source>
</reference>
<comment type="caution">
    <text evidence="2">The sequence shown here is derived from an EMBL/GenBank/DDBJ whole genome shotgun (WGS) entry which is preliminary data.</text>
</comment>
<sequence>MGRFSSTLLPFIFAAFLVTLISQHADGTGLPQQSCCCGGGGGGGGGGCCCCCGGGGGGGGGGCGGGCGRKKREAAALEAVQPHFKSDETPCPQTEWRQVIDESIRVDDAIGSVSAIQTALFRRYADQKFLVTCSAADEAKTGTAGTNKVHFSSSGDGYCNLVKERIWCQAVALSA</sequence>